<evidence type="ECO:0000256" key="4">
    <source>
        <dbReference type="SAM" id="MobiDB-lite"/>
    </source>
</evidence>
<dbReference type="EMBL" id="GL349433">
    <property type="protein sequence ID" value="KNC46162.1"/>
    <property type="molecule type" value="Genomic_DNA"/>
</dbReference>
<dbReference type="GeneID" id="25560095"/>
<evidence type="ECO:0000313" key="7">
    <source>
        <dbReference type="Proteomes" id="UP000054408"/>
    </source>
</evidence>
<dbReference type="PANTHER" id="PTHR24198">
    <property type="entry name" value="ANKYRIN REPEAT AND PROTEIN KINASE DOMAIN-CONTAINING PROTEIN"/>
    <property type="match status" value="1"/>
</dbReference>
<dbReference type="Pfam" id="PF12796">
    <property type="entry name" value="Ank_2"/>
    <property type="match status" value="2"/>
</dbReference>
<feature type="compositionally biased region" description="Basic residues" evidence="4">
    <location>
        <begin position="319"/>
        <end position="370"/>
    </location>
</feature>
<evidence type="ECO:0000256" key="3">
    <source>
        <dbReference type="PROSITE-ProRule" id="PRU00023"/>
    </source>
</evidence>
<dbReference type="PROSITE" id="PS50297">
    <property type="entry name" value="ANK_REP_REGION"/>
    <property type="match status" value="3"/>
</dbReference>
<feature type="compositionally biased region" description="Low complexity" evidence="4">
    <location>
        <begin position="302"/>
        <end position="316"/>
    </location>
</feature>
<dbReference type="InterPro" id="IPR036770">
    <property type="entry name" value="Ankyrin_rpt-contain_sf"/>
</dbReference>
<dbReference type="AlphaFoldDB" id="A0A0L0D1N7"/>
<dbReference type="InterPro" id="IPR000938">
    <property type="entry name" value="CAP-Gly_domain"/>
</dbReference>
<dbReference type="InterPro" id="IPR036859">
    <property type="entry name" value="CAP-Gly_dom_sf"/>
</dbReference>
<dbReference type="Pfam" id="PF01302">
    <property type="entry name" value="CAP_GLY"/>
    <property type="match status" value="1"/>
</dbReference>
<dbReference type="InterPro" id="IPR002110">
    <property type="entry name" value="Ankyrin_rpt"/>
</dbReference>
<keyword evidence="7" id="KW-1185">Reference proteome</keyword>
<name>A0A0L0D1N7_THETB</name>
<dbReference type="PANTHER" id="PTHR24198:SF165">
    <property type="entry name" value="ANKYRIN REPEAT-CONTAINING PROTEIN-RELATED"/>
    <property type="match status" value="1"/>
</dbReference>
<dbReference type="Proteomes" id="UP000054408">
    <property type="component" value="Unassembled WGS sequence"/>
</dbReference>
<feature type="repeat" description="ANK" evidence="3">
    <location>
        <begin position="64"/>
        <end position="96"/>
    </location>
</feature>
<evidence type="ECO:0000313" key="6">
    <source>
        <dbReference type="EMBL" id="KNC46162.1"/>
    </source>
</evidence>
<feature type="repeat" description="ANK" evidence="3">
    <location>
        <begin position="192"/>
        <end position="224"/>
    </location>
</feature>
<sequence length="475" mass="51528">MPPPTSLPQSAPEAEISAFEAVAKLDAESLLHVAIRHVDNDGVYPLILDYLLAEDVDLDAVTALGDTPLHYAVAYAKPMVVKWLLVHGVDVWIRNALGELAVDLSVKLASRESGIDNVRQEVTGLLQMWMPEDKTTLVRLAAQWKDYLFATRSRAMASLWSAALLALREYDFFRFSAAVDSGLDVNEARDETGLTLLMAAARAGALRCVTFLLERGASTGRTDADGRTALHFAIQPAATDEHVAVVAALLDAGASPLVCDAVLCDDGTKSGATPLAAALALRDTRPLDRIASLLSDAERAAARPAGGSSLASARGLGRSGKRNTPRSKRSKRAKRSTRGKRNVSPRRRVLSPHHTAKSCRRRRRRKRGVAKPRPTAAALPPRPKRRTALDAMDDELYEQSIKDKFSIGDRVVYKGNKATVRYVGRPLFADGVWVGLALDEPRGRHHGVVDGKQYFRANVNCGIFAQPAAVVRLAS</sequence>
<proteinExistence type="predicted"/>
<feature type="region of interest" description="Disordered" evidence="4">
    <location>
        <begin position="301"/>
        <end position="386"/>
    </location>
</feature>
<dbReference type="Gene3D" id="1.25.40.20">
    <property type="entry name" value="Ankyrin repeat-containing domain"/>
    <property type="match status" value="2"/>
</dbReference>
<reference evidence="6 7" key="1">
    <citation type="submission" date="2010-05" db="EMBL/GenBank/DDBJ databases">
        <title>The Genome Sequence of Thecamonas trahens ATCC 50062.</title>
        <authorList>
            <consortium name="The Broad Institute Genome Sequencing Platform"/>
            <person name="Russ C."/>
            <person name="Cuomo C."/>
            <person name="Shea T."/>
            <person name="Young S.K."/>
            <person name="Zeng Q."/>
            <person name="Koehrsen M."/>
            <person name="Haas B."/>
            <person name="Borodovsky M."/>
            <person name="Guigo R."/>
            <person name="Alvarado L."/>
            <person name="Berlin A."/>
            <person name="Bochicchio J."/>
            <person name="Borenstein D."/>
            <person name="Chapman S."/>
            <person name="Chen Z."/>
            <person name="Freedman E."/>
            <person name="Gellesch M."/>
            <person name="Goldberg J."/>
            <person name="Griggs A."/>
            <person name="Gujja S."/>
            <person name="Heilman E."/>
            <person name="Heiman D."/>
            <person name="Hepburn T."/>
            <person name="Howarth C."/>
            <person name="Jen D."/>
            <person name="Larson L."/>
            <person name="Mehta T."/>
            <person name="Park D."/>
            <person name="Pearson M."/>
            <person name="Roberts A."/>
            <person name="Saif S."/>
            <person name="Shenoy N."/>
            <person name="Sisk P."/>
            <person name="Stolte C."/>
            <person name="Sykes S."/>
            <person name="Thomson T."/>
            <person name="Walk T."/>
            <person name="White J."/>
            <person name="Yandava C."/>
            <person name="Burger G."/>
            <person name="Gray M.W."/>
            <person name="Holland P.W.H."/>
            <person name="King N."/>
            <person name="Lang F.B.F."/>
            <person name="Roger A.J."/>
            <person name="Ruiz-Trillo I."/>
            <person name="Lander E."/>
            <person name="Nusbaum C."/>
        </authorList>
    </citation>
    <scope>NUCLEOTIDE SEQUENCE [LARGE SCALE GENOMIC DNA]</scope>
    <source>
        <strain evidence="6 7">ATCC 50062</strain>
    </source>
</reference>
<dbReference type="SMART" id="SM01052">
    <property type="entry name" value="CAP_GLY"/>
    <property type="match status" value="1"/>
</dbReference>
<dbReference type="PROSITE" id="PS50088">
    <property type="entry name" value="ANK_REPEAT"/>
    <property type="match status" value="3"/>
</dbReference>
<dbReference type="RefSeq" id="XP_013763138.1">
    <property type="nucleotide sequence ID" value="XM_013907684.1"/>
</dbReference>
<keyword evidence="1" id="KW-0677">Repeat</keyword>
<evidence type="ECO:0000259" key="5">
    <source>
        <dbReference type="PROSITE" id="PS50245"/>
    </source>
</evidence>
<feature type="domain" description="CAP-Gly" evidence="5">
    <location>
        <begin position="424"/>
        <end position="466"/>
    </location>
</feature>
<gene>
    <name evidence="6" type="ORF">AMSG_00281</name>
</gene>
<protein>
    <recommendedName>
        <fullName evidence="5">CAP-Gly domain-containing protein</fullName>
    </recommendedName>
</protein>
<accession>A0A0L0D1N7</accession>
<dbReference type="SUPFAM" id="SSF48403">
    <property type="entry name" value="Ankyrin repeat"/>
    <property type="match status" value="1"/>
</dbReference>
<dbReference type="Gene3D" id="2.30.30.190">
    <property type="entry name" value="CAP Gly-rich-like domain"/>
    <property type="match status" value="1"/>
</dbReference>
<dbReference type="STRING" id="461836.A0A0L0D1N7"/>
<dbReference type="OrthoDB" id="2130750at2759"/>
<dbReference type="SMART" id="SM00248">
    <property type="entry name" value="ANK"/>
    <property type="match status" value="4"/>
</dbReference>
<dbReference type="PROSITE" id="PS50245">
    <property type="entry name" value="CAP_GLY_2"/>
    <property type="match status" value="1"/>
</dbReference>
<feature type="repeat" description="ANK" evidence="3">
    <location>
        <begin position="225"/>
        <end position="261"/>
    </location>
</feature>
<evidence type="ECO:0000256" key="2">
    <source>
        <dbReference type="ARBA" id="ARBA00023043"/>
    </source>
</evidence>
<dbReference type="SUPFAM" id="SSF74924">
    <property type="entry name" value="Cap-Gly domain"/>
    <property type="match status" value="1"/>
</dbReference>
<organism evidence="6 7">
    <name type="scientific">Thecamonas trahens ATCC 50062</name>
    <dbReference type="NCBI Taxonomy" id="461836"/>
    <lineage>
        <taxon>Eukaryota</taxon>
        <taxon>Apusozoa</taxon>
        <taxon>Apusomonadida</taxon>
        <taxon>Apusomonadidae</taxon>
        <taxon>Thecamonas</taxon>
    </lineage>
</organism>
<evidence type="ECO:0000256" key="1">
    <source>
        <dbReference type="ARBA" id="ARBA00022737"/>
    </source>
</evidence>
<keyword evidence="2 3" id="KW-0040">ANK repeat</keyword>
<dbReference type="eggNOG" id="KOG0971">
    <property type="taxonomic scope" value="Eukaryota"/>
</dbReference>